<sequence>MDPFSSLCIGPNVVGPVLLHLYRRDFPILSDSSFSQDTKKKKRLKMSEDVNAAHTLLRATNPLLTRMRESVPILARVTQTNQWLGSITTTKRTFITLSSREFHGRVQSGLDFRAGGRRKIFTSTPVRAAHVNDAGSIDSPLINSMQIKVLVSCHLINFNSSSLNPNLGVWESNSNF</sequence>
<dbReference type="AlphaFoldDB" id="A0A803Q3N1"/>
<dbReference type="Gramene" id="evm.model.07.1712">
    <property type="protein sequence ID" value="cds.evm.model.07.1712"/>
    <property type="gene ID" value="evm.TU.07.1712"/>
</dbReference>
<name>A0A803Q3N1_CANSA</name>
<protein>
    <submittedName>
        <fullName evidence="1">Uncharacterized protein</fullName>
    </submittedName>
</protein>
<evidence type="ECO:0000313" key="2">
    <source>
        <dbReference type="Proteomes" id="UP000596661"/>
    </source>
</evidence>
<dbReference type="Proteomes" id="UP000596661">
    <property type="component" value="Chromosome 7"/>
</dbReference>
<evidence type="ECO:0000313" key="1">
    <source>
        <dbReference type="EnsemblPlants" id="cds.evm.model.07.1712"/>
    </source>
</evidence>
<proteinExistence type="predicted"/>
<dbReference type="EnsemblPlants" id="evm.model.07.1712">
    <property type="protein sequence ID" value="cds.evm.model.07.1712"/>
    <property type="gene ID" value="evm.TU.07.1712"/>
</dbReference>
<accession>A0A803Q3N1</accession>
<reference evidence="1" key="1">
    <citation type="submission" date="2018-11" db="EMBL/GenBank/DDBJ databases">
        <authorList>
            <person name="Grassa J C."/>
        </authorList>
    </citation>
    <scope>NUCLEOTIDE SEQUENCE [LARGE SCALE GENOMIC DNA]</scope>
</reference>
<keyword evidence="2" id="KW-1185">Reference proteome</keyword>
<organism evidence="1 2">
    <name type="scientific">Cannabis sativa</name>
    <name type="common">Hemp</name>
    <name type="synonym">Marijuana</name>
    <dbReference type="NCBI Taxonomy" id="3483"/>
    <lineage>
        <taxon>Eukaryota</taxon>
        <taxon>Viridiplantae</taxon>
        <taxon>Streptophyta</taxon>
        <taxon>Embryophyta</taxon>
        <taxon>Tracheophyta</taxon>
        <taxon>Spermatophyta</taxon>
        <taxon>Magnoliopsida</taxon>
        <taxon>eudicotyledons</taxon>
        <taxon>Gunneridae</taxon>
        <taxon>Pentapetalae</taxon>
        <taxon>rosids</taxon>
        <taxon>fabids</taxon>
        <taxon>Rosales</taxon>
        <taxon>Cannabaceae</taxon>
        <taxon>Cannabis</taxon>
    </lineage>
</organism>
<dbReference type="EMBL" id="UZAU01000674">
    <property type="status" value="NOT_ANNOTATED_CDS"/>
    <property type="molecule type" value="Genomic_DNA"/>
</dbReference>
<reference evidence="1" key="2">
    <citation type="submission" date="2021-03" db="UniProtKB">
        <authorList>
            <consortium name="EnsemblPlants"/>
        </authorList>
    </citation>
    <scope>IDENTIFICATION</scope>
</reference>